<dbReference type="Proteomes" id="UP000250235">
    <property type="component" value="Unassembled WGS sequence"/>
</dbReference>
<keyword evidence="2" id="KW-1185">Reference proteome</keyword>
<accession>A0A2Z7B6B8</accession>
<evidence type="ECO:0000313" key="2">
    <source>
        <dbReference type="Proteomes" id="UP000250235"/>
    </source>
</evidence>
<gene>
    <name evidence="1" type="ORF">F511_36827</name>
</gene>
<reference evidence="1 2" key="1">
    <citation type="journal article" date="2015" name="Proc. Natl. Acad. Sci. U.S.A.">
        <title>The resurrection genome of Boea hygrometrica: A blueprint for survival of dehydration.</title>
        <authorList>
            <person name="Xiao L."/>
            <person name="Yang G."/>
            <person name="Zhang L."/>
            <person name="Yang X."/>
            <person name="Zhao S."/>
            <person name="Ji Z."/>
            <person name="Zhou Q."/>
            <person name="Hu M."/>
            <person name="Wang Y."/>
            <person name="Chen M."/>
            <person name="Xu Y."/>
            <person name="Jin H."/>
            <person name="Xiao X."/>
            <person name="Hu G."/>
            <person name="Bao F."/>
            <person name="Hu Y."/>
            <person name="Wan P."/>
            <person name="Li L."/>
            <person name="Deng X."/>
            <person name="Kuang T."/>
            <person name="Xiang C."/>
            <person name="Zhu J.K."/>
            <person name="Oliver M.J."/>
            <person name="He Y."/>
        </authorList>
    </citation>
    <scope>NUCLEOTIDE SEQUENCE [LARGE SCALE GENOMIC DNA]</scope>
    <source>
        <strain evidence="2">cv. XS01</strain>
    </source>
</reference>
<sequence length="272" mass="31110">MQKAVNAVGKENKHYEFVYGSSELNLLHLPFLHNGKDPLEDFDYNYPCCNPLLRPAATKLLATPLHTSPQALSDLFMEVQSSISYIFPSYTNGKDPLEDFDYNYPCCNPLLRPAATKLLATPLHTSPQALGTSALFSSTDEGEVSLHYKIIDQLGLSCQLRSPLQLSRKRSYFEDSTTAPVFNQTFSQLKDLVHNLSLELLQSKELLTSFKSMFDQRMKSINLSVEYLRDSHLTLINKQQRQYLDFLRRSERVQADLYSELALTRQFLLDEI</sequence>
<dbReference type="EMBL" id="KV010677">
    <property type="protein sequence ID" value="KZV27107.1"/>
    <property type="molecule type" value="Genomic_DNA"/>
</dbReference>
<name>A0A2Z7B6B8_9LAMI</name>
<evidence type="ECO:0000313" key="1">
    <source>
        <dbReference type="EMBL" id="KZV27107.1"/>
    </source>
</evidence>
<organism evidence="1 2">
    <name type="scientific">Dorcoceras hygrometricum</name>
    <dbReference type="NCBI Taxonomy" id="472368"/>
    <lineage>
        <taxon>Eukaryota</taxon>
        <taxon>Viridiplantae</taxon>
        <taxon>Streptophyta</taxon>
        <taxon>Embryophyta</taxon>
        <taxon>Tracheophyta</taxon>
        <taxon>Spermatophyta</taxon>
        <taxon>Magnoliopsida</taxon>
        <taxon>eudicotyledons</taxon>
        <taxon>Gunneridae</taxon>
        <taxon>Pentapetalae</taxon>
        <taxon>asterids</taxon>
        <taxon>lamiids</taxon>
        <taxon>Lamiales</taxon>
        <taxon>Gesneriaceae</taxon>
        <taxon>Didymocarpoideae</taxon>
        <taxon>Trichosporeae</taxon>
        <taxon>Loxocarpinae</taxon>
        <taxon>Dorcoceras</taxon>
    </lineage>
</organism>
<proteinExistence type="predicted"/>
<dbReference type="AlphaFoldDB" id="A0A2Z7B6B8"/>
<protein>
    <submittedName>
        <fullName evidence="1">Uncharacterized protein</fullName>
    </submittedName>
</protein>